<dbReference type="OrthoDB" id="2339873at2"/>
<feature type="region of interest" description="Disordered" evidence="3">
    <location>
        <begin position="68"/>
        <end position="90"/>
    </location>
</feature>
<organism evidence="5 6">
    <name type="scientific">Agromyces protaetiae</name>
    <dbReference type="NCBI Taxonomy" id="2509455"/>
    <lineage>
        <taxon>Bacteria</taxon>
        <taxon>Bacillati</taxon>
        <taxon>Actinomycetota</taxon>
        <taxon>Actinomycetes</taxon>
        <taxon>Micrococcales</taxon>
        <taxon>Microbacteriaceae</taxon>
        <taxon>Agromyces</taxon>
    </lineage>
</organism>
<name>A0A4P6FEA8_9MICO</name>
<reference evidence="5 6" key="1">
    <citation type="submission" date="2019-01" db="EMBL/GenBank/DDBJ databases">
        <title>Genome sequencing of strain FW100M-8.</title>
        <authorList>
            <person name="Heo J."/>
            <person name="Kim S.-J."/>
            <person name="Kim J.-S."/>
            <person name="Hong S.-B."/>
            <person name="Kwon S.-W."/>
        </authorList>
    </citation>
    <scope>NUCLEOTIDE SEQUENCE [LARGE SCALE GENOMIC DNA]</scope>
    <source>
        <strain evidence="5 6">FW100M-8</strain>
    </source>
</reference>
<evidence type="ECO:0000256" key="2">
    <source>
        <dbReference type="PROSITE-ProRule" id="PRU01161"/>
    </source>
</evidence>
<feature type="active site" description="Proton acceptor" evidence="2">
    <location>
        <position position="201"/>
    </location>
</feature>
<dbReference type="GO" id="GO:0016042">
    <property type="term" value="P:lipid catabolic process"/>
    <property type="evidence" value="ECO:0007669"/>
    <property type="project" value="UniProtKB-UniRule"/>
</dbReference>
<dbReference type="Pfam" id="PF01734">
    <property type="entry name" value="Patatin"/>
    <property type="match status" value="1"/>
</dbReference>
<gene>
    <name evidence="5" type="ORF">ET445_13105</name>
</gene>
<dbReference type="InterPro" id="IPR002641">
    <property type="entry name" value="PNPLA_dom"/>
</dbReference>
<dbReference type="GO" id="GO:0016787">
    <property type="term" value="F:hydrolase activity"/>
    <property type="evidence" value="ECO:0007669"/>
    <property type="project" value="UniProtKB-UniRule"/>
</dbReference>
<evidence type="ECO:0000256" key="1">
    <source>
        <dbReference type="ARBA" id="ARBA00023098"/>
    </source>
</evidence>
<dbReference type="RefSeq" id="WP_129191673.1">
    <property type="nucleotide sequence ID" value="NZ_CP035491.1"/>
</dbReference>
<sequence>MHLPSSPTPAGGRALVLGGGGSTGNAWLIGVVAGLFDAGLDVTAPDVTVGTSAGATAAAQLAGSSPAELFSAATATPPPRPSGSPSPTRARPVVDHLERLRALIAGSADLSDFRRKISAAALEHDDDTDASWSARWRGTVAARFPGAVWPERNILIAALDARTGEPVVFDRTSGVDLVDAVAASTSGGRIAYRIGDGAHLDGGYRANAENADLAAGSERVLVLSPLGGRSLHPEAWRTHLAAQVDVLRANGSRVEVVVPEPDAEHLFGANAMNLSLRPAAAHAGYEQGAALAEVLAGFWR</sequence>
<evidence type="ECO:0000313" key="6">
    <source>
        <dbReference type="Proteomes" id="UP000291259"/>
    </source>
</evidence>
<dbReference type="Proteomes" id="UP000291259">
    <property type="component" value="Chromosome"/>
</dbReference>
<feature type="active site" description="Nucleophile" evidence="2">
    <location>
        <position position="52"/>
    </location>
</feature>
<dbReference type="PROSITE" id="PS51635">
    <property type="entry name" value="PNPLA"/>
    <property type="match status" value="1"/>
</dbReference>
<dbReference type="Gene3D" id="3.40.1090.10">
    <property type="entry name" value="Cytosolic phospholipase A2 catalytic domain"/>
    <property type="match status" value="1"/>
</dbReference>
<comment type="caution">
    <text evidence="2">Lacks conserved residue(s) required for the propagation of feature annotation.</text>
</comment>
<evidence type="ECO:0000256" key="3">
    <source>
        <dbReference type="SAM" id="MobiDB-lite"/>
    </source>
</evidence>
<keyword evidence="6" id="KW-1185">Reference proteome</keyword>
<dbReference type="InterPro" id="IPR016035">
    <property type="entry name" value="Acyl_Trfase/lysoPLipase"/>
</dbReference>
<feature type="short sequence motif" description="GXSXG" evidence="2">
    <location>
        <begin position="50"/>
        <end position="54"/>
    </location>
</feature>
<evidence type="ECO:0000313" key="5">
    <source>
        <dbReference type="EMBL" id="QAY74126.1"/>
    </source>
</evidence>
<proteinExistence type="predicted"/>
<dbReference type="KEGG" id="agf:ET445_13105"/>
<dbReference type="EMBL" id="CP035491">
    <property type="protein sequence ID" value="QAY74126.1"/>
    <property type="molecule type" value="Genomic_DNA"/>
</dbReference>
<feature type="domain" description="PNPLA" evidence="4">
    <location>
        <begin position="16"/>
        <end position="214"/>
    </location>
</feature>
<protein>
    <submittedName>
        <fullName evidence="5">Patatin-like phospholipase family protein</fullName>
    </submittedName>
</protein>
<dbReference type="SUPFAM" id="SSF52151">
    <property type="entry name" value="FabD/lysophospholipase-like"/>
    <property type="match status" value="1"/>
</dbReference>
<dbReference type="AlphaFoldDB" id="A0A4P6FEA8"/>
<evidence type="ECO:0000259" key="4">
    <source>
        <dbReference type="PROSITE" id="PS51635"/>
    </source>
</evidence>
<keyword evidence="2" id="KW-0378">Hydrolase</keyword>
<accession>A0A4P6FEA8</accession>
<keyword evidence="2" id="KW-0442">Lipid degradation</keyword>
<keyword evidence="1 2" id="KW-0443">Lipid metabolism</keyword>
<feature type="short sequence motif" description="DGA/G" evidence="2">
    <location>
        <begin position="201"/>
        <end position="203"/>
    </location>
</feature>